<dbReference type="EMBL" id="DWWA01000013">
    <property type="protein sequence ID" value="HJC71585.1"/>
    <property type="molecule type" value="Genomic_DNA"/>
</dbReference>
<evidence type="ECO:0000313" key="3">
    <source>
        <dbReference type="Proteomes" id="UP000823918"/>
    </source>
</evidence>
<gene>
    <name evidence="2" type="ORF">H9698_02165</name>
</gene>
<dbReference type="Proteomes" id="UP000823918">
    <property type="component" value="Unassembled WGS sequence"/>
</dbReference>
<feature type="transmembrane region" description="Helical" evidence="1">
    <location>
        <begin position="20"/>
        <end position="39"/>
    </location>
</feature>
<comment type="caution">
    <text evidence="2">The sequence shown here is derived from an EMBL/GenBank/DDBJ whole genome shotgun (WGS) entry which is preliminary data.</text>
</comment>
<feature type="transmembrane region" description="Helical" evidence="1">
    <location>
        <begin position="168"/>
        <end position="188"/>
    </location>
</feature>
<feature type="transmembrane region" description="Helical" evidence="1">
    <location>
        <begin position="76"/>
        <end position="94"/>
    </location>
</feature>
<protein>
    <submittedName>
        <fullName evidence="2">Uncharacterized protein</fullName>
    </submittedName>
</protein>
<feature type="transmembrane region" description="Helical" evidence="1">
    <location>
        <begin position="233"/>
        <end position="254"/>
    </location>
</feature>
<reference evidence="2" key="2">
    <citation type="submission" date="2021-04" db="EMBL/GenBank/DDBJ databases">
        <authorList>
            <person name="Gilroy R."/>
        </authorList>
    </citation>
    <scope>NUCLEOTIDE SEQUENCE</scope>
    <source>
        <strain evidence="2">5933</strain>
    </source>
</reference>
<sequence>MKDSNFWHLFRRDVQNYFRINRFLILIAIGLFLIGAMTADSQLSTQGSKYGVTDYFIMLFRGSYPFSETQNGMFELPLTWFILIYFCVYTALIYPAQEQNGISSPYLVRAKSRTLWWLCKCFSLVVWVAFYFFLGLACLLGFMIFSGYPPYFSSTLVPDQTACAALCGLPILFTALLASFCLCCCMLFNFWIAQAAAVVILILIAFVQIPYFPGNYSMLIRCRILTPGGLKESPGILLHVILIALLWAAGSLYFQKTDILPKKKGDINEN</sequence>
<accession>A0A9D2Q523</accession>
<dbReference type="AlphaFoldDB" id="A0A9D2Q523"/>
<feature type="transmembrane region" description="Helical" evidence="1">
    <location>
        <begin position="195"/>
        <end position="213"/>
    </location>
</feature>
<organism evidence="2 3">
    <name type="scientific">Candidatus Ruthenibacterium merdavium</name>
    <dbReference type="NCBI Taxonomy" id="2838752"/>
    <lineage>
        <taxon>Bacteria</taxon>
        <taxon>Bacillati</taxon>
        <taxon>Bacillota</taxon>
        <taxon>Clostridia</taxon>
        <taxon>Eubacteriales</taxon>
        <taxon>Oscillospiraceae</taxon>
        <taxon>Ruthenibacterium</taxon>
    </lineage>
</organism>
<keyword evidence="1" id="KW-1133">Transmembrane helix</keyword>
<keyword evidence="1" id="KW-0812">Transmembrane</keyword>
<proteinExistence type="predicted"/>
<keyword evidence="1" id="KW-0472">Membrane</keyword>
<evidence type="ECO:0000256" key="1">
    <source>
        <dbReference type="SAM" id="Phobius"/>
    </source>
</evidence>
<name>A0A9D2Q523_9FIRM</name>
<reference evidence="2" key="1">
    <citation type="journal article" date="2021" name="PeerJ">
        <title>Extensive microbial diversity within the chicken gut microbiome revealed by metagenomics and culture.</title>
        <authorList>
            <person name="Gilroy R."/>
            <person name="Ravi A."/>
            <person name="Getino M."/>
            <person name="Pursley I."/>
            <person name="Horton D.L."/>
            <person name="Alikhan N.F."/>
            <person name="Baker D."/>
            <person name="Gharbi K."/>
            <person name="Hall N."/>
            <person name="Watson M."/>
            <person name="Adriaenssens E.M."/>
            <person name="Foster-Nyarko E."/>
            <person name="Jarju S."/>
            <person name="Secka A."/>
            <person name="Antonio M."/>
            <person name="Oren A."/>
            <person name="Chaudhuri R.R."/>
            <person name="La Ragione R."/>
            <person name="Hildebrand F."/>
            <person name="Pallen M.J."/>
        </authorList>
    </citation>
    <scope>NUCLEOTIDE SEQUENCE</scope>
    <source>
        <strain evidence="2">5933</strain>
    </source>
</reference>
<evidence type="ECO:0000313" key="2">
    <source>
        <dbReference type="EMBL" id="HJC71585.1"/>
    </source>
</evidence>
<feature type="transmembrane region" description="Helical" evidence="1">
    <location>
        <begin position="115"/>
        <end position="148"/>
    </location>
</feature>